<sequence>MVKWIATATGVLVSGAFIYQFRHDIDSNTARIRHHLLTTQNHLEAGLPGHLKSATSLPPPPSGPKQLPPNDRPQLPLPSISQLRTYMTHRLLPTFKSLWNDHIAGLARGLNEFTAKDAYKSVTNAYATVKDRNSDSYDSKKEE</sequence>
<name>A0A9N9C0A6_9GLOM</name>
<dbReference type="OrthoDB" id="2258660at2759"/>
<evidence type="ECO:0000313" key="2">
    <source>
        <dbReference type="EMBL" id="CAG8582313.1"/>
    </source>
</evidence>
<comment type="caution">
    <text evidence="2">The sequence shown here is derived from an EMBL/GenBank/DDBJ whole genome shotgun (WGS) entry which is preliminary data.</text>
</comment>
<dbReference type="EMBL" id="CAJVPJ010001234">
    <property type="protein sequence ID" value="CAG8582313.1"/>
    <property type="molecule type" value="Genomic_DNA"/>
</dbReference>
<keyword evidence="3" id="KW-1185">Reference proteome</keyword>
<gene>
    <name evidence="2" type="ORF">POCULU_LOCUS6552</name>
</gene>
<feature type="region of interest" description="Disordered" evidence="1">
    <location>
        <begin position="48"/>
        <end position="77"/>
    </location>
</feature>
<reference evidence="2" key="1">
    <citation type="submission" date="2021-06" db="EMBL/GenBank/DDBJ databases">
        <authorList>
            <person name="Kallberg Y."/>
            <person name="Tangrot J."/>
            <person name="Rosling A."/>
        </authorList>
    </citation>
    <scope>NUCLEOTIDE SEQUENCE</scope>
    <source>
        <strain evidence="2">IA702</strain>
    </source>
</reference>
<evidence type="ECO:0000313" key="3">
    <source>
        <dbReference type="Proteomes" id="UP000789572"/>
    </source>
</evidence>
<proteinExistence type="predicted"/>
<protein>
    <submittedName>
        <fullName evidence="2">2726_t:CDS:1</fullName>
    </submittedName>
</protein>
<feature type="compositionally biased region" description="Pro residues" evidence="1">
    <location>
        <begin position="57"/>
        <end position="71"/>
    </location>
</feature>
<accession>A0A9N9C0A6</accession>
<dbReference type="Proteomes" id="UP000789572">
    <property type="component" value="Unassembled WGS sequence"/>
</dbReference>
<organism evidence="2 3">
    <name type="scientific">Paraglomus occultum</name>
    <dbReference type="NCBI Taxonomy" id="144539"/>
    <lineage>
        <taxon>Eukaryota</taxon>
        <taxon>Fungi</taxon>
        <taxon>Fungi incertae sedis</taxon>
        <taxon>Mucoromycota</taxon>
        <taxon>Glomeromycotina</taxon>
        <taxon>Glomeromycetes</taxon>
        <taxon>Paraglomerales</taxon>
        <taxon>Paraglomeraceae</taxon>
        <taxon>Paraglomus</taxon>
    </lineage>
</organism>
<evidence type="ECO:0000256" key="1">
    <source>
        <dbReference type="SAM" id="MobiDB-lite"/>
    </source>
</evidence>
<dbReference type="AlphaFoldDB" id="A0A9N9C0A6"/>